<dbReference type="OrthoDB" id="414774at2759"/>
<sequence>MEIDTDRVSTSLPYYNLGTYRRRVNARNEEARVWCIRGLIWGYAFNHGESEKCFKRALAFDDSCAFAHWGIAYALGPNYNVPWDSMDQIADTARRGRQALEKAKAAAHNALPVEKALVEALEHRFPVSDADEDKPLWNQRYADAMKKVYDEFPEDVDVSALYADALMNLTPWKLWDLPSGKPASGARTLEAKAVLDRALARDGGMQHPGLLHLYIHLMEMSPAPETALPAADSLRGIVPESGHLNHMPSHIDVLVGDYQNGIKANQDAIVADEIFLAKEGAHNFYTLYRMHNYHFRVYCAMFAGQSKPALESAARILEAVPESLLRVESPPMADWIESFISMRVHVLIRFGRWQDLINLPLPEDAVLYSVTTAMTHYGKGMAFAATGQISEAEKAREAFREAFKRVPSSRGLFNNTCEDILRVAEAMLDGELEYRKGKYEIAFSNLREAMTRSRNLPYDEPWGFMQPPCHALGALLMEQGHFDQAITLYAEDLGISDALPRALRHPKNVWALHGYHECLVTLGRLEEAKAIKPQLDLAIEGADIPIKSSCYCRSVNEAVQ</sequence>
<dbReference type="SMART" id="SM00028">
    <property type="entry name" value="TPR"/>
    <property type="match status" value="2"/>
</dbReference>
<reference evidence="2" key="1">
    <citation type="journal article" date="2013" name="Genome Announc.">
        <title>Draft genome sequence of the grapevine dieback fungus Eutypa lata UCR-EL1.</title>
        <authorList>
            <person name="Blanco-Ulate B."/>
            <person name="Rolshausen P.E."/>
            <person name="Cantu D."/>
        </authorList>
    </citation>
    <scope>NUCLEOTIDE SEQUENCE [LARGE SCALE GENOMIC DNA]</scope>
    <source>
        <strain evidence="2">UCR-EL1</strain>
    </source>
</reference>
<dbReference type="AlphaFoldDB" id="M7T381"/>
<keyword evidence="2" id="KW-1185">Reference proteome</keyword>
<dbReference type="Proteomes" id="UP000012174">
    <property type="component" value="Unassembled WGS sequence"/>
</dbReference>
<dbReference type="eggNOG" id="ENOG502QU74">
    <property type="taxonomic scope" value="Eukaryota"/>
</dbReference>
<evidence type="ECO:0000313" key="1">
    <source>
        <dbReference type="EMBL" id="EMR71318.1"/>
    </source>
</evidence>
<dbReference type="SUPFAM" id="SSF48452">
    <property type="entry name" value="TPR-like"/>
    <property type="match status" value="1"/>
</dbReference>
<gene>
    <name evidence="1" type="ORF">UCREL1_1595</name>
</gene>
<dbReference type="PANTHER" id="PTHR45588">
    <property type="entry name" value="TPR DOMAIN-CONTAINING PROTEIN"/>
    <property type="match status" value="1"/>
</dbReference>
<dbReference type="InterPro" id="IPR011990">
    <property type="entry name" value="TPR-like_helical_dom_sf"/>
</dbReference>
<proteinExistence type="predicted"/>
<dbReference type="PANTHER" id="PTHR45588:SF1">
    <property type="entry name" value="WW DOMAIN-CONTAINING PROTEIN"/>
    <property type="match status" value="1"/>
</dbReference>
<dbReference type="HOGENOM" id="CLU_011527_0_1_1"/>
<organism evidence="1 2">
    <name type="scientific">Eutypa lata (strain UCR-EL1)</name>
    <name type="common">Grapevine dieback disease fungus</name>
    <name type="synonym">Eutypa armeniacae</name>
    <dbReference type="NCBI Taxonomy" id="1287681"/>
    <lineage>
        <taxon>Eukaryota</taxon>
        <taxon>Fungi</taxon>
        <taxon>Dikarya</taxon>
        <taxon>Ascomycota</taxon>
        <taxon>Pezizomycotina</taxon>
        <taxon>Sordariomycetes</taxon>
        <taxon>Xylariomycetidae</taxon>
        <taxon>Xylariales</taxon>
        <taxon>Diatrypaceae</taxon>
        <taxon>Eutypa</taxon>
    </lineage>
</organism>
<dbReference type="EMBL" id="KB705649">
    <property type="protein sequence ID" value="EMR71318.1"/>
    <property type="molecule type" value="Genomic_DNA"/>
</dbReference>
<dbReference type="Gene3D" id="1.25.40.10">
    <property type="entry name" value="Tetratricopeptide repeat domain"/>
    <property type="match status" value="2"/>
</dbReference>
<name>M7T381_EUTLA</name>
<dbReference type="KEGG" id="ela:UCREL1_1595"/>
<evidence type="ECO:0000313" key="2">
    <source>
        <dbReference type="Proteomes" id="UP000012174"/>
    </source>
</evidence>
<dbReference type="InterPro" id="IPR019734">
    <property type="entry name" value="TPR_rpt"/>
</dbReference>
<accession>M7T381</accession>
<protein>
    <submittedName>
        <fullName evidence="1">Putative tpr domain protein</fullName>
    </submittedName>
</protein>
<dbReference type="OMA" id="LMEMSPT"/>
<dbReference type="STRING" id="1287681.M7T381"/>